<keyword evidence="1 4" id="KW-0808">Transferase</keyword>
<dbReference type="InterPro" id="IPR051016">
    <property type="entry name" value="Diverse_Substrate_AcTransf"/>
</dbReference>
<organism evidence="4 5">
    <name type="scientific">Phyllobacterium myrsinacearum</name>
    <dbReference type="NCBI Taxonomy" id="28101"/>
    <lineage>
        <taxon>Bacteria</taxon>
        <taxon>Pseudomonadati</taxon>
        <taxon>Pseudomonadota</taxon>
        <taxon>Alphaproteobacteria</taxon>
        <taxon>Hyphomicrobiales</taxon>
        <taxon>Phyllobacteriaceae</taxon>
        <taxon>Phyllobacterium</taxon>
    </lineage>
</organism>
<proteinExistence type="predicted"/>
<dbReference type="GO" id="GO:0008080">
    <property type="term" value="F:N-acetyltransferase activity"/>
    <property type="evidence" value="ECO:0007669"/>
    <property type="project" value="TreeGrafter"/>
</dbReference>
<dbReference type="Pfam" id="PF00583">
    <property type="entry name" value="Acetyltransf_1"/>
    <property type="match status" value="1"/>
</dbReference>
<reference evidence="4 5" key="1">
    <citation type="submission" date="2020-07" db="EMBL/GenBank/DDBJ databases">
        <title>Genomic Encyclopedia of Type Strains, Phase IV (KMG-V): Genome sequencing to study the core and pangenomes of soil and plant-associated prokaryotes.</title>
        <authorList>
            <person name="Whitman W."/>
        </authorList>
    </citation>
    <scope>NUCLEOTIDE SEQUENCE [LARGE SCALE GENOMIC DNA]</scope>
    <source>
        <strain evidence="4 5">AN3</strain>
    </source>
</reference>
<keyword evidence="2" id="KW-0012">Acyltransferase</keyword>
<protein>
    <submittedName>
        <fullName evidence="4">GNAT superfamily N-acetyltransferase</fullName>
    </submittedName>
</protein>
<feature type="domain" description="N-acetyltransferase" evidence="3">
    <location>
        <begin position="2"/>
        <end position="153"/>
    </location>
</feature>
<dbReference type="EMBL" id="JACGXN010000001">
    <property type="protein sequence ID" value="MBA8877622.1"/>
    <property type="molecule type" value="Genomic_DNA"/>
</dbReference>
<dbReference type="PROSITE" id="PS51186">
    <property type="entry name" value="GNAT"/>
    <property type="match status" value="1"/>
</dbReference>
<evidence type="ECO:0000313" key="5">
    <source>
        <dbReference type="Proteomes" id="UP000549052"/>
    </source>
</evidence>
<dbReference type="PANTHER" id="PTHR10545">
    <property type="entry name" value="DIAMINE N-ACETYLTRANSFERASE"/>
    <property type="match status" value="1"/>
</dbReference>
<dbReference type="InterPro" id="IPR016181">
    <property type="entry name" value="Acyl_CoA_acyltransferase"/>
</dbReference>
<dbReference type="SUPFAM" id="SSF55729">
    <property type="entry name" value="Acyl-CoA N-acyltransferases (Nat)"/>
    <property type="match status" value="1"/>
</dbReference>
<keyword evidence="5" id="KW-1185">Reference proteome</keyword>
<name>A0A839EFC2_9HYPH</name>
<evidence type="ECO:0000256" key="2">
    <source>
        <dbReference type="ARBA" id="ARBA00023315"/>
    </source>
</evidence>
<sequence length="160" mass="17548">MIKVSLSNPSDHLQLAALFEEMQAHYGAPCPPREEILRGLRDMPDGTEILVAGTDEIMGFAAFSSVYPGPSLQSGLFLKELFVSKKYRSSGAGTYLIQALARLALERGYKRVDWTADRNNPQLLAYYNGFGATPKPEKLFYRLDGDALAATADGDGREKA</sequence>
<dbReference type="Gene3D" id="3.40.630.30">
    <property type="match status" value="1"/>
</dbReference>
<dbReference type="CDD" id="cd04301">
    <property type="entry name" value="NAT_SF"/>
    <property type="match status" value="1"/>
</dbReference>
<dbReference type="AlphaFoldDB" id="A0A839EFC2"/>
<evidence type="ECO:0000256" key="1">
    <source>
        <dbReference type="ARBA" id="ARBA00022679"/>
    </source>
</evidence>
<evidence type="ECO:0000259" key="3">
    <source>
        <dbReference type="PROSITE" id="PS51186"/>
    </source>
</evidence>
<gene>
    <name evidence="4" type="ORF">FHW16_001304</name>
</gene>
<dbReference type="Proteomes" id="UP000549052">
    <property type="component" value="Unassembled WGS sequence"/>
</dbReference>
<dbReference type="InterPro" id="IPR000182">
    <property type="entry name" value="GNAT_dom"/>
</dbReference>
<evidence type="ECO:0000313" key="4">
    <source>
        <dbReference type="EMBL" id="MBA8877622.1"/>
    </source>
</evidence>
<accession>A0A839EFC2</accession>
<comment type="caution">
    <text evidence="4">The sequence shown here is derived from an EMBL/GenBank/DDBJ whole genome shotgun (WGS) entry which is preliminary data.</text>
</comment>
<dbReference type="RefSeq" id="WP_348643858.1">
    <property type="nucleotide sequence ID" value="NZ_JACGXN010000001.1"/>
</dbReference>
<dbReference type="PANTHER" id="PTHR10545:SF29">
    <property type="entry name" value="GH14572P-RELATED"/>
    <property type="match status" value="1"/>
</dbReference>